<keyword evidence="4" id="KW-0378">Hydrolase</keyword>
<dbReference type="PRINTS" id="PR01371">
    <property type="entry name" value="BACYPHPHTASE"/>
</dbReference>
<dbReference type="EMBL" id="CP103445">
    <property type="protein sequence ID" value="UWS33611.1"/>
    <property type="molecule type" value="Genomic_DNA"/>
</dbReference>
<proteinExistence type="predicted"/>
<dbReference type="PANTHER" id="PTHR19134:SF449">
    <property type="entry name" value="TYROSINE-PROTEIN PHOSPHATASE 1"/>
    <property type="match status" value="1"/>
</dbReference>
<evidence type="ECO:0000256" key="6">
    <source>
        <dbReference type="ARBA" id="ARBA00023026"/>
    </source>
</evidence>
<dbReference type="Gene3D" id="3.90.190.10">
    <property type="entry name" value="Protein tyrosine phosphatase superfamily"/>
    <property type="match status" value="1"/>
</dbReference>
<comment type="subcellular location">
    <subcellularLocation>
        <location evidence="1">Secreted</location>
    </subcellularLocation>
</comment>
<dbReference type="PROSITE" id="PS00383">
    <property type="entry name" value="TYR_PHOSPHATASE_1"/>
    <property type="match status" value="1"/>
</dbReference>
<dbReference type="Proteomes" id="UP001058553">
    <property type="component" value="Chromosome"/>
</dbReference>
<dbReference type="GeneID" id="92235254"/>
<dbReference type="InterPro" id="IPR000242">
    <property type="entry name" value="PTP_cat"/>
</dbReference>
<dbReference type="PRINTS" id="PR00700">
    <property type="entry name" value="PRTYPHPHTASE"/>
</dbReference>
<dbReference type="InterPro" id="IPR003595">
    <property type="entry name" value="Tyr_Pase_cat"/>
</dbReference>
<keyword evidence="5" id="KW-0904">Protein phosphatase</keyword>
<reference evidence="10" key="1">
    <citation type="submission" date="2022-07" db="EMBL/GenBank/DDBJ databases">
        <title>Genetic diversity of Erwinia pyrifoliae.</title>
        <authorList>
            <person name="Park D.S."/>
            <person name="Ham H."/>
        </authorList>
    </citation>
    <scope>NUCLEOTIDE SEQUENCE</scope>
    <source>
        <strain evidence="10">CP201486</strain>
    </source>
</reference>
<dbReference type="InterPro" id="IPR050348">
    <property type="entry name" value="Protein-Tyr_Phosphatase"/>
</dbReference>
<gene>
    <name evidence="10" type="ORF">NYP84_19005</name>
</gene>
<name>A0ABY5X893_ERWPY</name>
<evidence type="ECO:0000256" key="5">
    <source>
        <dbReference type="ARBA" id="ARBA00022912"/>
    </source>
</evidence>
<evidence type="ECO:0000259" key="8">
    <source>
        <dbReference type="PROSITE" id="PS50055"/>
    </source>
</evidence>
<evidence type="ECO:0000313" key="10">
    <source>
        <dbReference type="EMBL" id="UWS33611.1"/>
    </source>
</evidence>
<evidence type="ECO:0000256" key="1">
    <source>
        <dbReference type="ARBA" id="ARBA00004613"/>
    </source>
</evidence>
<dbReference type="SMART" id="SM00404">
    <property type="entry name" value="PTPc_motif"/>
    <property type="match status" value="1"/>
</dbReference>
<dbReference type="PROSITE" id="PS50056">
    <property type="entry name" value="TYR_PHOSPHATASE_2"/>
    <property type="match status" value="1"/>
</dbReference>
<dbReference type="PANTHER" id="PTHR19134">
    <property type="entry name" value="RECEPTOR-TYPE TYROSINE-PROTEIN PHOSPHATASE"/>
    <property type="match status" value="1"/>
</dbReference>
<feature type="region of interest" description="Disordered" evidence="7">
    <location>
        <begin position="331"/>
        <end position="361"/>
    </location>
</feature>
<evidence type="ECO:0000256" key="7">
    <source>
        <dbReference type="SAM" id="MobiDB-lite"/>
    </source>
</evidence>
<dbReference type="SUPFAM" id="SSF52799">
    <property type="entry name" value="(Phosphotyrosine protein) phosphatases II"/>
    <property type="match status" value="1"/>
</dbReference>
<dbReference type="CDD" id="cd14559">
    <property type="entry name" value="PTP_YopH-like"/>
    <property type="match status" value="1"/>
</dbReference>
<dbReference type="InterPro" id="IPR016130">
    <property type="entry name" value="Tyr_Pase_AS"/>
</dbReference>
<evidence type="ECO:0000256" key="4">
    <source>
        <dbReference type="ARBA" id="ARBA00022801"/>
    </source>
</evidence>
<sequence>MRIEGQSQPSQLTEVIPGNSQEHVRAPQNSVVPRLQKIRNTQKNLSLKLPEQKYGKSVILKTVLHDKNDQLKPSGKNDPRYVSEGDKKINRFDNIPSRVETLVDKGLNANYITIANERVAIASQYPLTGHLEKYLEMIVDQRTPAIVVLASKAEIDEPRNEMHNYFGRSEKHDKIETISEKTGNYELVDKTKVETYNLIIKGHGNDFPVKVYHVTNWPDHGTISAKATKQLAGYINEVRDRNEGVPVIHCRAGVGRTGVVICAQAIGKEISVERAVVSCRECRNHHMVQTDEQIDCLKKIAEDNGYPILKEDEPGSKTQQSTPALLKAIQSAEGKSESAADSQTRDPVQEAPPILPRSTKNNNVNREVMSKAPVKTGVESVNWMPGKIINGEGKKGALEIDLHVLKNSRDFMKKILDNRTPLMVIFEPHNETSSIESVGNFLSKGKDYTNGLKIFPTGKKIKLFDQLGRPFYSMNLVHKGIEETKITIPVIYVDNWTRNYSSGDELINLLADQINHHLTDSVNFYIYNGSSAVGDPNKLLPVFAYSQKSNDERGLIDAVIKRIK</sequence>
<dbReference type="SMART" id="SM00194">
    <property type="entry name" value="PTPc"/>
    <property type="match status" value="1"/>
</dbReference>
<organism evidence="10 11">
    <name type="scientific">Erwinia pyrifoliae</name>
    <dbReference type="NCBI Taxonomy" id="79967"/>
    <lineage>
        <taxon>Bacteria</taxon>
        <taxon>Pseudomonadati</taxon>
        <taxon>Pseudomonadota</taxon>
        <taxon>Gammaproteobacteria</taxon>
        <taxon>Enterobacterales</taxon>
        <taxon>Erwiniaceae</taxon>
        <taxon>Erwinia</taxon>
    </lineage>
</organism>
<evidence type="ECO:0000259" key="9">
    <source>
        <dbReference type="PROSITE" id="PS50056"/>
    </source>
</evidence>
<keyword evidence="11" id="KW-1185">Reference proteome</keyword>
<feature type="region of interest" description="Disordered" evidence="7">
    <location>
        <begin position="1"/>
        <end position="28"/>
    </location>
</feature>
<feature type="compositionally biased region" description="Basic and acidic residues" evidence="7">
    <location>
        <begin position="334"/>
        <end position="348"/>
    </location>
</feature>
<evidence type="ECO:0000256" key="3">
    <source>
        <dbReference type="ARBA" id="ARBA00022525"/>
    </source>
</evidence>
<protein>
    <recommendedName>
        <fullName evidence="2">protein-tyrosine-phosphatase</fullName>
        <ecNumber evidence="2">3.1.3.48</ecNumber>
    </recommendedName>
</protein>
<feature type="domain" description="Tyrosine-protein phosphatase" evidence="8">
    <location>
        <begin position="97"/>
        <end position="276"/>
    </location>
</feature>
<dbReference type="RefSeq" id="WP_014539945.1">
    <property type="nucleotide sequence ID" value="NZ_CP023567.1"/>
</dbReference>
<accession>A0ABY5X893</accession>
<evidence type="ECO:0000313" key="11">
    <source>
        <dbReference type="Proteomes" id="UP001058553"/>
    </source>
</evidence>
<dbReference type="InterPro" id="IPR003546">
    <property type="entry name" value="Tyr_Pase_SptP/YopH"/>
</dbReference>
<dbReference type="InterPro" id="IPR029021">
    <property type="entry name" value="Prot-tyrosine_phosphatase-like"/>
</dbReference>
<dbReference type="InterPro" id="IPR000387">
    <property type="entry name" value="Tyr_Pase_dom"/>
</dbReference>
<feature type="domain" description="Tyrosine specific protein phosphatases" evidence="9">
    <location>
        <begin position="232"/>
        <end position="294"/>
    </location>
</feature>
<keyword evidence="6" id="KW-0843">Virulence</keyword>
<dbReference type="PROSITE" id="PS50055">
    <property type="entry name" value="TYR_PHOSPHATASE_PTP"/>
    <property type="match status" value="1"/>
</dbReference>
<keyword evidence="3" id="KW-0964">Secreted</keyword>
<evidence type="ECO:0000256" key="2">
    <source>
        <dbReference type="ARBA" id="ARBA00013064"/>
    </source>
</evidence>
<dbReference type="EC" id="3.1.3.48" evidence="2"/>
<dbReference type="Pfam" id="PF00102">
    <property type="entry name" value="Y_phosphatase"/>
    <property type="match status" value="1"/>
</dbReference>